<name>A0A072VJR7_MEDTR</name>
<dbReference type="InterPro" id="IPR017451">
    <property type="entry name" value="F-box-assoc_interact_dom"/>
</dbReference>
<reference evidence="2 4" key="2">
    <citation type="journal article" date="2014" name="BMC Genomics">
        <title>An improved genome release (version Mt4.0) for the model legume Medicago truncatula.</title>
        <authorList>
            <person name="Tang H."/>
            <person name="Krishnakumar V."/>
            <person name="Bidwell S."/>
            <person name="Rosen B."/>
            <person name="Chan A."/>
            <person name="Zhou S."/>
            <person name="Gentzbittel L."/>
            <person name="Childs K.L."/>
            <person name="Yandell M."/>
            <person name="Gundlach H."/>
            <person name="Mayer K.F."/>
            <person name="Schwartz D.C."/>
            <person name="Town C.D."/>
        </authorList>
    </citation>
    <scope>GENOME REANNOTATION</scope>
    <source>
        <strain evidence="2">A17</strain>
        <strain evidence="3 4">cv. Jemalong A17</strain>
    </source>
</reference>
<dbReference type="InterPro" id="IPR001810">
    <property type="entry name" value="F-box_dom"/>
</dbReference>
<dbReference type="InterPro" id="IPR036047">
    <property type="entry name" value="F-box-like_dom_sf"/>
</dbReference>
<dbReference type="CDD" id="cd22157">
    <property type="entry name" value="F-box_AtFBW1-like"/>
    <property type="match status" value="1"/>
</dbReference>
<dbReference type="Pfam" id="PF00646">
    <property type="entry name" value="F-box"/>
    <property type="match status" value="1"/>
</dbReference>
<dbReference type="Proteomes" id="UP000002051">
    <property type="component" value="Unassembled WGS sequence"/>
</dbReference>
<reference evidence="3" key="3">
    <citation type="submission" date="2015-04" db="UniProtKB">
        <authorList>
            <consortium name="EnsemblPlants"/>
        </authorList>
    </citation>
    <scope>IDENTIFICATION</scope>
    <source>
        <strain evidence="3">cv. Jemalong A17</strain>
    </source>
</reference>
<reference evidence="2 4" key="1">
    <citation type="journal article" date="2011" name="Nature">
        <title>The Medicago genome provides insight into the evolution of rhizobial symbioses.</title>
        <authorList>
            <person name="Young N.D."/>
            <person name="Debelle F."/>
            <person name="Oldroyd G.E."/>
            <person name="Geurts R."/>
            <person name="Cannon S.B."/>
            <person name="Udvardi M.K."/>
            <person name="Benedito V.A."/>
            <person name="Mayer K.F."/>
            <person name="Gouzy J."/>
            <person name="Schoof H."/>
            <person name="Van de Peer Y."/>
            <person name="Proost S."/>
            <person name="Cook D.R."/>
            <person name="Meyers B.C."/>
            <person name="Spannagl M."/>
            <person name="Cheung F."/>
            <person name="De Mita S."/>
            <person name="Krishnakumar V."/>
            <person name="Gundlach H."/>
            <person name="Zhou S."/>
            <person name="Mudge J."/>
            <person name="Bharti A.K."/>
            <person name="Murray J.D."/>
            <person name="Naoumkina M.A."/>
            <person name="Rosen B."/>
            <person name="Silverstein K.A."/>
            <person name="Tang H."/>
            <person name="Rombauts S."/>
            <person name="Zhao P.X."/>
            <person name="Zhou P."/>
            <person name="Barbe V."/>
            <person name="Bardou P."/>
            <person name="Bechner M."/>
            <person name="Bellec A."/>
            <person name="Berger A."/>
            <person name="Berges H."/>
            <person name="Bidwell S."/>
            <person name="Bisseling T."/>
            <person name="Choisne N."/>
            <person name="Couloux A."/>
            <person name="Denny R."/>
            <person name="Deshpande S."/>
            <person name="Dai X."/>
            <person name="Doyle J.J."/>
            <person name="Dudez A.M."/>
            <person name="Farmer A.D."/>
            <person name="Fouteau S."/>
            <person name="Franken C."/>
            <person name="Gibelin C."/>
            <person name="Gish J."/>
            <person name="Goldstein S."/>
            <person name="Gonzalez A.J."/>
            <person name="Green P.J."/>
            <person name="Hallab A."/>
            <person name="Hartog M."/>
            <person name="Hua A."/>
            <person name="Humphray S.J."/>
            <person name="Jeong D.H."/>
            <person name="Jing Y."/>
            <person name="Jocker A."/>
            <person name="Kenton S.M."/>
            <person name="Kim D.J."/>
            <person name="Klee K."/>
            <person name="Lai H."/>
            <person name="Lang C."/>
            <person name="Lin S."/>
            <person name="Macmil S.L."/>
            <person name="Magdelenat G."/>
            <person name="Matthews L."/>
            <person name="McCorrison J."/>
            <person name="Monaghan E.L."/>
            <person name="Mun J.H."/>
            <person name="Najar F.Z."/>
            <person name="Nicholson C."/>
            <person name="Noirot C."/>
            <person name="O'Bleness M."/>
            <person name="Paule C.R."/>
            <person name="Poulain J."/>
            <person name="Prion F."/>
            <person name="Qin B."/>
            <person name="Qu C."/>
            <person name="Retzel E.F."/>
            <person name="Riddle C."/>
            <person name="Sallet E."/>
            <person name="Samain S."/>
            <person name="Samson N."/>
            <person name="Sanders I."/>
            <person name="Saurat O."/>
            <person name="Scarpelli C."/>
            <person name="Schiex T."/>
            <person name="Segurens B."/>
            <person name="Severin A.J."/>
            <person name="Sherrier D.J."/>
            <person name="Shi R."/>
            <person name="Sims S."/>
            <person name="Singer S.R."/>
            <person name="Sinharoy S."/>
            <person name="Sterck L."/>
            <person name="Viollet A."/>
            <person name="Wang B.B."/>
            <person name="Wang K."/>
            <person name="Wang M."/>
            <person name="Wang X."/>
            <person name="Warfsmann J."/>
            <person name="Weissenbach J."/>
            <person name="White D.D."/>
            <person name="White J.D."/>
            <person name="Wiley G.B."/>
            <person name="Wincker P."/>
            <person name="Xing Y."/>
            <person name="Yang L."/>
            <person name="Yao Z."/>
            <person name="Ying F."/>
            <person name="Zhai J."/>
            <person name="Zhou L."/>
            <person name="Zuber A."/>
            <person name="Denarie J."/>
            <person name="Dixon R.A."/>
            <person name="May G.D."/>
            <person name="Schwartz D.C."/>
            <person name="Rogers J."/>
            <person name="Quetier F."/>
            <person name="Town C.D."/>
            <person name="Roe B.A."/>
        </authorList>
    </citation>
    <scope>NUCLEOTIDE SEQUENCE [LARGE SCALE GENOMIC DNA]</scope>
    <source>
        <strain evidence="2">A17</strain>
        <strain evidence="3 4">cv. Jemalong A17</strain>
    </source>
</reference>
<dbReference type="InterPro" id="IPR050796">
    <property type="entry name" value="SCF_F-box_component"/>
</dbReference>
<gene>
    <name evidence="2" type="ordered locus">MTR_1g055165</name>
</gene>
<evidence type="ECO:0000259" key="1">
    <source>
        <dbReference type="PROSITE" id="PS50181"/>
    </source>
</evidence>
<dbReference type="STRING" id="3880.A0A072VJR7"/>
<dbReference type="PROSITE" id="PS50181">
    <property type="entry name" value="FBOX"/>
    <property type="match status" value="1"/>
</dbReference>
<dbReference type="AlphaFoldDB" id="A0A072VJR7"/>
<dbReference type="PANTHER" id="PTHR31672">
    <property type="entry name" value="BNACNNG10540D PROTEIN"/>
    <property type="match status" value="1"/>
</dbReference>
<dbReference type="PANTHER" id="PTHR31672:SF13">
    <property type="entry name" value="F-BOX PROTEIN CPR30-LIKE"/>
    <property type="match status" value="1"/>
</dbReference>
<evidence type="ECO:0000313" key="2">
    <source>
        <dbReference type="EMBL" id="KEH41836.1"/>
    </source>
</evidence>
<evidence type="ECO:0000313" key="4">
    <source>
        <dbReference type="Proteomes" id="UP000002051"/>
    </source>
</evidence>
<dbReference type="NCBIfam" id="TIGR01640">
    <property type="entry name" value="F_box_assoc_1"/>
    <property type="match status" value="1"/>
</dbReference>
<feature type="domain" description="F-box" evidence="1">
    <location>
        <begin position="10"/>
        <end position="54"/>
    </location>
</feature>
<sequence length="318" mass="36514">MAEVDAPPYLPDELITKILVRLPVKSLIRFKSVCKSWFSLISDNHFANSHFQVTAATHTLRILFLTATPEFRYIAVDSLFTDDYNEPVPLNPNFPLPEFEFDLEIKASCRGFIYVHTCSEAYIWNPSTGFLRQIPFPPNVSNLIFYGFGKSSPFVYPLVESVFNGAIHWLAFNYDTHEYLVVAFELVERKLVEIPLPDDFDHGYTVCGLWVCRGFLSLWVMVDEDTVDIWVMKEYKVQSSWTKTLVLTTYDTIHNVSLVCCTTSGDIVGTDSRTGLVRYDEEGEFLEHTYYCKDSRNGFRLAMYTESLLSLPSDNEEA</sequence>
<dbReference type="HOGENOM" id="CLU_027176_3_0_1"/>
<keyword evidence="4" id="KW-1185">Reference proteome</keyword>
<dbReference type="SUPFAM" id="SSF81383">
    <property type="entry name" value="F-box domain"/>
    <property type="match status" value="1"/>
</dbReference>
<organism evidence="2 4">
    <name type="scientific">Medicago truncatula</name>
    <name type="common">Barrel medic</name>
    <name type="synonym">Medicago tribuloides</name>
    <dbReference type="NCBI Taxonomy" id="3880"/>
    <lineage>
        <taxon>Eukaryota</taxon>
        <taxon>Viridiplantae</taxon>
        <taxon>Streptophyta</taxon>
        <taxon>Embryophyta</taxon>
        <taxon>Tracheophyta</taxon>
        <taxon>Spermatophyta</taxon>
        <taxon>Magnoliopsida</taxon>
        <taxon>eudicotyledons</taxon>
        <taxon>Gunneridae</taxon>
        <taxon>Pentapetalae</taxon>
        <taxon>rosids</taxon>
        <taxon>fabids</taxon>
        <taxon>Fabales</taxon>
        <taxon>Fabaceae</taxon>
        <taxon>Papilionoideae</taxon>
        <taxon>50 kb inversion clade</taxon>
        <taxon>NPAAA clade</taxon>
        <taxon>Hologalegina</taxon>
        <taxon>IRL clade</taxon>
        <taxon>Trifolieae</taxon>
        <taxon>Medicago</taxon>
    </lineage>
</organism>
<dbReference type="EnsemblPlants" id="KEH41836">
    <property type="protein sequence ID" value="KEH41836"/>
    <property type="gene ID" value="MTR_1g055165"/>
</dbReference>
<proteinExistence type="predicted"/>
<dbReference type="SMART" id="SM00256">
    <property type="entry name" value="FBOX"/>
    <property type="match status" value="1"/>
</dbReference>
<accession>A0A072VJR7</accession>
<protein>
    <submittedName>
        <fullName evidence="2">F-box protein interaction domain protein</fullName>
    </submittedName>
</protein>
<evidence type="ECO:0000313" key="3">
    <source>
        <dbReference type="EnsemblPlants" id="KEH41836"/>
    </source>
</evidence>
<dbReference type="EMBL" id="CM001217">
    <property type="protein sequence ID" value="KEH41836.1"/>
    <property type="molecule type" value="Genomic_DNA"/>
</dbReference>
<dbReference type="Gene3D" id="1.20.1280.50">
    <property type="match status" value="1"/>
</dbReference>